<keyword evidence="2" id="KW-0812">Transmembrane</keyword>
<evidence type="ECO:0000256" key="2">
    <source>
        <dbReference type="SAM" id="Phobius"/>
    </source>
</evidence>
<keyword evidence="2" id="KW-1133">Transmembrane helix</keyword>
<comment type="caution">
    <text evidence="3">The sequence shown here is derived from an EMBL/GenBank/DDBJ whole genome shotgun (WGS) entry which is preliminary data.</text>
</comment>
<reference evidence="3" key="1">
    <citation type="submission" date="2023-03" db="EMBL/GenBank/DDBJ databases">
        <title>Massive genome expansion in bonnet fungi (Mycena s.s.) driven by repeated elements and novel gene families across ecological guilds.</title>
        <authorList>
            <consortium name="Lawrence Berkeley National Laboratory"/>
            <person name="Harder C.B."/>
            <person name="Miyauchi S."/>
            <person name="Viragh M."/>
            <person name="Kuo A."/>
            <person name="Thoen E."/>
            <person name="Andreopoulos B."/>
            <person name="Lu D."/>
            <person name="Skrede I."/>
            <person name="Drula E."/>
            <person name="Henrissat B."/>
            <person name="Morin E."/>
            <person name="Kohler A."/>
            <person name="Barry K."/>
            <person name="LaButti K."/>
            <person name="Morin E."/>
            <person name="Salamov A."/>
            <person name="Lipzen A."/>
            <person name="Mereny Z."/>
            <person name="Hegedus B."/>
            <person name="Baldrian P."/>
            <person name="Stursova M."/>
            <person name="Weitz H."/>
            <person name="Taylor A."/>
            <person name="Grigoriev I.V."/>
            <person name="Nagy L.G."/>
            <person name="Martin F."/>
            <person name="Kauserud H."/>
        </authorList>
    </citation>
    <scope>NUCLEOTIDE SEQUENCE</scope>
    <source>
        <strain evidence="3">CBHHK002</strain>
    </source>
</reference>
<protein>
    <submittedName>
        <fullName evidence="3">Uncharacterized protein</fullName>
    </submittedName>
</protein>
<gene>
    <name evidence="3" type="ORF">DFH08DRAFT_869961</name>
</gene>
<evidence type="ECO:0000313" key="4">
    <source>
        <dbReference type="Proteomes" id="UP001218218"/>
    </source>
</evidence>
<sequence length="339" mass="35656">MELSIDSAAESLSFTCTASSRRLLFLHSFLSPLTFPPPSSFITQQQLLGVLLLVQMSTTLTSFAAPAATIAANGTHFFAAATLNSTGSTTPNIVPAPSSTDASSSSSSTTLANISSPGTPQFFASPSVSRPTPTSFIASSIFLTSSAESSTSSAAGTQSSAAAAHNDGLSTIAVAGLSLGLGLLLGLLSATLIYFYRRRRAAKNEGSGQPREWSGKQPVDSESLLGFQKQEKQPWPAPQPVAVPPAHVRIMDWVQQTRASSMSSLAPSYFPIIESDIESVVHSESTVHRSASTVMRSQSIASSRSAYSQASAPLSRVSDESHETERGPSRPPHLYMITE</sequence>
<dbReference type="Proteomes" id="UP001218218">
    <property type="component" value="Unassembled WGS sequence"/>
</dbReference>
<feature type="region of interest" description="Disordered" evidence="1">
    <location>
        <begin position="91"/>
        <end position="117"/>
    </location>
</feature>
<keyword evidence="4" id="KW-1185">Reference proteome</keyword>
<feature type="compositionally biased region" description="Basic and acidic residues" evidence="1">
    <location>
        <begin position="317"/>
        <end position="328"/>
    </location>
</feature>
<name>A0AAD7A0D7_9AGAR</name>
<evidence type="ECO:0000256" key="1">
    <source>
        <dbReference type="SAM" id="MobiDB-lite"/>
    </source>
</evidence>
<organism evidence="3 4">
    <name type="scientific">Mycena albidolilacea</name>
    <dbReference type="NCBI Taxonomy" id="1033008"/>
    <lineage>
        <taxon>Eukaryota</taxon>
        <taxon>Fungi</taxon>
        <taxon>Dikarya</taxon>
        <taxon>Basidiomycota</taxon>
        <taxon>Agaricomycotina</taxon>
        <taxon>Agaricomycetes</taxon>
        <taxon>Agaricomycetidae</taxon>
        <taxon>Agaricales</taxon>
        <taxon>Marasmiineae</taxon>
        <taxon>Mycenaceae</taxon>
        <taxon>Mycena</taxon>
    </lineage>
</organism>
<feature type="compositionally biased region" description="Low complexity" evidence="1">
    <location>
        <begin position="95"/>
        <end position="117"/>
    </location>
</feature>
<accession>A0AAD7A0D7</accession>
<dbReference type="EMBL" id="JARIHO010000020">
    <property type="protein sequence ID" value="KAJ7346973.1"/>
    <property type="molecule type" value="Genomic_DNA"/>
</dbReference>
<evidence type="ECO:0000313" key="3">
    <source>
        <dbReference type="EMBL" id="KAJ7346973.1"/>
    </source>
</evidence>
<feature type="region of interest" description="Disordered" evidence="1">
    <location>
        <begin position="296"/>
        <end position="339"/>
    </location>
</feature>
<dbReference type="AlphaFoldDB" id="A0AAD7A0D7"/>
<keyword evidence="2" id="KW-0472">Membrane</keyword>
<feature type="compositionally biased region" description="Low complexity" evidence="1">
    <location>
        <begin position="296"/>
        <end position="312"/>
    </location>
</feature>
<proteinExistence type="predicted"/>
<feature type="transmembrane region" description="Helical" evidence="2">
    <location>
        <begin position="172"/>
        <end position="196"/>
    </location>
</feature>